<dbReference type="PROSITE" id="PS51257">
    <property type="entry name" value="PROKAR_LIPOPROTEIN"/>
    <property type="match status" value="1"/>
</dbReference>
<accession>A0A6P4ZH79</accession>
<dbReference type="InterPro" id="IPR013098">
    <property type="entry name" value="Ig_I-set"/>
</dbReference>
<keyword evidence="4" id="KW-0325">Glycoprotein</keyword>
<keyword evidence="2" id="KW-0472">Membrane</keyword>
<dbReference type="Pfam" id="PF13927">
    <property type="entry name" value="Ig_3"/>
    <property type="match status" value="1"/>
</dbReference>
<evidence type="ECO:0000256" key="3">
    <source>
        <dbReference type="ARBA" id="ARBA00023157"/>
    </source>
</evidence>
<dbReference type="GO" id="GO:0005911">
    <property type="term" value="C:cell-cell junction"/>
    <property type="evidence" value="ECO:0007669"/>
    <property type="project" value="TreeGrafter"/>
</dbReference>
<evidence type="ECO:0000256" key="4">
    <source>
        <dbReference type="ARBA" id="ARBA00023180"/>
    </source>
</evidence>
<gene>
    <name evidence="9" type="primary">LOC109474549</name>
</gene>
<dbReference type="GO" id="GO:0098609">
    <property type="term" value="P:cell-cell adhesion"/>
    <property type="evidence" value="ECO:0007669"/>
    <property type="project" value="TreeGrafter"/>
</dbReference>
<dbReference type="InterPro" id="IPR013783">
    <property type="entry name" value="Ig-like_fold"/>
</dbReference>
<dbReference type="OrthoDB" id="5985519at2759"/>
<evidence type="ECO:0000313" key="8">
    <source>
        <dbReference type="Proteomes" id="UP000515135"/>
    </source>
</evidence>
<dbReference type="InterPro" id="IPR042307">
    <property type="entry name" value="Reeler_sf"/>
</dbReference>
<evidence type="ECO:0000313" key="9">
    <source>
        <dbReference type="RefSeq" id="XP_019630442.1"/>
    </source>
</evidence>
<dbReference type="SMART" id="SM00409">
    <property type="entry name" value="IG"/>
    <property type="match status" value="3"/>
</dbReference>
<dbReference type="GeneID" id="109474549"/>
<organism evidence="8 9">
    <name type="scientific">Branchiostoma belcheri</name>
    <name type="common">Amphioxus</name>
    <dbReference type="NCBI Taxonomy" id="7741"/>
    <lineage>
        <taxon>Eukaryota</taxon>
        <taxon>Metazoa</taxon>
        <taxon>Chordata</taxon>
        <taxon>Cephalochordata</taxon>
        <taxon>Leptocardii</taxon>
        <taxon>Amphioxiformes</taxon>
        <taxon>Branchiostomatidae</taxon>
        <taxon>Branchiostoma</taxon>
    </lineage>
</organism>
<sequence>MEEKTAGSWRIKMGVGWWLAMSCLCLVVTPSCVSGRDQSGGYRLDPGLTLTQGYYANNTYIVNITHDDVSQEHDGSLSWQRYDKIRLEACVVRTGCRSAVGTFTELTSSSLTTCQKLSRTGESTLKGEGCIVSLPLTVTWKAPKEDVGRIKFVAMISPKEIRKFKSFEVTSETVDPLPLSEKNKIPPQLMNDHAYFVTVPVNQSVALGEPATFHCEATANTAITITWTFHDYRDIPLPYNSRHRLDVVTRDLTILSVEEGDLGRYTCQVNNKHQQHAWLNKYVKPRITHYVPDMNIRKRESAMLECQAVGKPPPTFTWLFKGKDVQRLESGYKVFDNGTLKVHAIQDRYDGAFTCVAQNLLGEDRTDIHLEVLYPPEMDQDIPETRTVLTGGEVRLECKARGNPPPEYAWSAPNNSAMMSDSGQMYIPAVQLSDAGQYRCEAGNGLGKDETTVELVVHDSSSKEMVTKQVSFTGKASI</sequence>
<evidence type="ECO:0000256" key="1">
    <source>
        <dbReference type="ARBA" id="ARBA00004479"/>
    </source>
</evidence>
<dbReference type="InterPro" id="IPR051275">
    <property type="entry name" value="Cell_adhesion_signaling"/>
</dbReference>
<comment type="subcellular location">
    <subcellularLocation>
        <location evidence="1">Membrane</location>
        <topology evidence="1">Single-pass type I membrane protein</topology>
    </subcellularLocation>
</comment>
<keyword evidence="8" id="KW-1185">Reference proteome</keyword>
<dbReference type="RefSeq" id="XP_019630442.1">
    <property type="nucleotide sequence ID" value="XM_019774883.1"/>
</dbReference>
<feature type="signal peptide" evidence="6">
    <location>
        <begin position="1"/>
        <end position="35"/>
    </location>
</feature>
<keyword evidence="6" id="KW-0732">Signal</keyword>
<dbReference type="SUPFAM" id="SSF48726">
    <property type="entry name" value="Immunoglobulin"/>
    <property type="match status" value="3"/>
</dbReference>
<dbReference type="PROSITE" id="PS50835">
    <property type="entry name" value="IG_LIKE"/>
    <property type="match status" value="3"/>
</dbReference>
<dbReference type="AlphaFoldDB" id="A0A6P4ZH79"/>
<keyword evidence="5" id="KW-0393">Immunoglobulin domain</keyword>
<evidence type="ECO:0000256" key="5">
    <source>
        <dbReference type="ARBA" id="ARBA00023319"/>
    </source>
</evidence>
<dbReference type="FunFam" id="2.60.40.10:FF:000032">
    <property type="entry name" value="palladin isoform X1"/>
    <property type="match status" value="2"/>
</dbReference>
<dbReference type="GO" id="GO:0005886">
    <property type="term" value="C:plasma membrane"/>
    <property type="evidence" value="ECO:0007669"/>
    <property type="project" value="TreeGrafter"/>
</dbReference>
<reference evidence="9" key="1">
    <citation type="submission" date="2025-08" db="UniProtKB">
        <authorList>
            <consortium name="RefSeq"/>
        </authorList>
    </citation>
    <scope>IDENTIFICATION</scope>
    <source>
        <tissue evidence="9">Gonad</tissue>
    </source>
</reference>
<evidence type="ECO:0000256" key="6">
    <source>
        <dbReference type="SAM" id="SignalP"/>
    </source>
</evidence>
<dbReference type="Pfam" id="PF07679">
    <property type="entry name" value="I-set"/>
    <property type="match status" value="2"/>
</dbReference>
<dbReference type="Gene3D" id="2.60.40.10">
    <property type="entry name" value="Immunoglobulins"/>
    <property type="match status" value="3"/>
</dbReference>
<feature type="domain" description="Ig-like" evidence="7">
    <location>
        <begin position="187"/>
        <end position="271"/>
    </location>
</feature>
<dbReference type="SMART" id="SM00408">
    <property type="entry name" value="IGc2"/>
    <property type="match status" value="3"/>
</dbReference>
<dbReference type="InterPro" id="IPR003599">
    <property type="entry name" value="Ig_sub"/>
</dbReference>
<protein>
    <submittedName>
        <fullName evidence="9">Matrix-remodeling-associated protein 5-like</fullName>
    </submittedName>
</protein>
<feature type="domain" description="Ig-like" evidence="7">
    <location>
        <begin position="285"/>
        <end position="373"/>
    </location>
</feature>
<dbReference type="InterPro" id="IPR003598">
    <property type="entry name" value="Ig_sub2"/>
</dbReference>
<dbReference type="PANTHER" id="PTHR11640">
    <property type="entry name" value="NEPHRIN"/>
    <property type="match status" value="1"/>
</dbReference>
<feature type="chain" id="PRO_5027803961" evidence="6">
    <location>
        <begin position="36"/>
        <end position="478"/>
    </location>
</feature>
<dbReference type="Proteomes" id="UP000515135">
    <property type="component" value="Unplaced"/>
</dbReference>
<evidence type="ECO:0000259" key="7">
    <source>
        <dbReference type="PROSITE" id="PS50835"/>
    </source>
</evidence>
<dbReference type="KEGG" id="bbel:109474549"/>
<dbReference type="InterPro" id="IPR036179">
    <property type="entry name" value="Ig-like_dom_sf"/>
</dbReference>
<dbReference type="GO" id="GO:0050839">
    <property type="term" value="F:cell adhesion molecule binding"/>
    <property type="evidence" value="ECO:0007669"/>
    <property type="project" value="TreeGrafter"/>
</dbReference>
<feature type="domain" description="Ig-like" evidence="7">
    <location>
        <begin position="376"/>
        <end position="456"/>
    </location>
</feature>
<keyword evidence="3" id="KW-1015">Disulfide bond</keyword>
<proteinExistence type="predicted"/>
<dbReference type="InterPro" id="IPR007110">
    <property type="entry name" value="Ig-like_dom"/>
</dbReference>
<name>A0A6P4ZH79_BRABE</name>
<evidence type="ECO:0000256" key="2">
    <source>
        <dbReference type="ARBA" id="ARBA00023136"/>
    </source>
</evidence>
<dbReference type="Gene3D" id="2.60.40.4060">
    <property type="entry name" value="Reeler domain"/>
    <property type="match status" value="1"/>
</dbReference>